<keyword evidence="8" id="KW-1015">Disulfide bond</keyword>
<reference evidence="11" key="1">
    <citation type="submission" date="2020-11" db="EMBL/GenBank/DDBJ databases">
        <title>Chlorella ohadii genome sequencing and assembly.</title>
        <authorList>
            <person name="Murik O."/>
            <person name="Treves H."/>
            <person name="Kedem I."/>
            <person name="Shotland Y."/>
            <person name="Kaplan A."/>
        </authorList>
    </citation>
    <scope>NUCLEOTIDE SEQUENCE</scope>
    <source>
        <strain evidence="11">1</strain>
    </source>
</reference>
<dbReference type="FunFam" id="2.10.250.10:FF:000001">
    <property type="entry name" value="Calnexin homolog"/>
    <property type="match status" value="1"/>
</dbReference>
<comment type="similarity">
    <text evidence="2 9">Belongs to the calreticulin family.</text>
</comment>
<evidence type="ECO:0000256" key="3">
    <source>
        <dbReference type="ARBA" id="ARBA00022692"/>
    </source>
</evidence>
<evidence type="ECO:0000256" key="6">
    <source>
        <dbReference type="ARBA" id="ARBA00023136"/>
    </source>
</evidence>
<dbReference type="AlphaFoldDB" id="A0AAD5DYP2"/>
<evidence type="ECO:0000256" key="7">
    <source>
        <dbReference type="ARBA" id="ARBA00023186"/>
    </source>
</evidence>
<dbReference type="InterPro" id="IPR013320">
    <property type="entry name" value="ConA-like_dom_sf"/>
</dbReference>
<gene>
    <name evidence="11" type="ORF">COHA_001754</name>
</gene>
<keyword evidence="12" id="KW-1185">Reference proteome</keyword>
<dbReference type="PRINTS" id="PR00626">
    <property type="entry name" value="CALRETICULIN"/>
</dbReference>
<dbReference type="PANTHER" id="PTHR11073">
    <property type="entry name" value="CALRETICULIN AND CALNEXIN"/>
    <property type="match status" value="1"/>
</dbReference>
<dbReference type="PANTHER" id="PTHR11073:SF1">
    <property type="entry name" value="CALNEXIN 14D-RELATED"/>
    <property type="match status" value="1"/>
</dbReference>
<feature type="chain" id="PRO_5041779201" description="Calreticulin" evidence="9">
    <location>
        <begin position="20"/>
        <end position="448"/>
    </location>
</feature>
<dbReference type="Gene3D" id="2.60.120.200">
    <property type="match status" value="1"/>
</dbReference>
<feature type="compositionally biased region" description="Acidic residues" evidence="10">
    <location>
        <begin position="255"/>
        <end position="265"/>
    </location>
</feature>
<feature type="compositionally biased region" description="Acidic residues" evidence="10">
    <location>
        <begin position="273"/>
        <end position="282"/>
    </location>
</feature>
<dbReference type="InterPro" id="IPR001580">
    <property type="entry name" value="Calret/calnex"/>
</dbReference>
<keyword evidence="4 9" id="KW-0256">Endoplasmic reticulum</keyword>
<evidence type="ECO:0000256" key="9">
    <source>
        <dbReference type="RuleBase" id="RU362126"/>
    </source>
</evidence>
<dbReference type="Gene3D" id="2.10.250.10">
    <property type="entry name" value="Calreticulin/calnexin, P domain"/>
    <property type="match status" value="1"/>
</dbReference>
<dbReference type="GO" id="GO:0036503">
    <property type="term" value="P:ERAD pathway"/>
    <property type="evidence" value="ECO:0007669"/>
    <property type="project" value="TreeGrafter"/>
</dbReference>
<dbReference type="PROSITE" id="PS00805">
    <property type="entry name" value="CALRETICULIN_REPEAT"/>
    <property type="match status" value="1"/>
</dbReference>
<evidence type="ECO:0000256" key="8">
    <source>
        <dbReference type="PIRSR" id="PIRSR601580-3"/>
    </source>
</evidence>
<evidence type="ECO:0000256" key="2">
    <source>
        <dbReference type="ARBA" id="ARBA00010983"/>
    </source>
</evidence>
<dbReference type="GO" id="GO:0051082">
    <property type="term" value="F:unfolded protein binding"/>
    <property type="evidence" value="ECO:0007669"/>
    <property type="project" value="InterPro"/>
</dbReference>
<dbReference type="InterPro" id="IPR009033">
    <property type="entry name" value="Calreticulin/calnexin_P_dom_sf"/>
</dbReference>
<dbReference type="SUPFAM" id="SSF63887">
    <property type="entry name" value="P-domain of calnexin/calreticulin"/>
    <property type="match status" value="1"/>
</dbReference>
<evidence type="ECO:0000256" key="4">
    <source>
        <dbReference type="ARBA" id="ARBA00022824"/>
    </source>
</evidence>
<feature type="compositionally biased region" description="Acidic residues" evidence="10">
    <location>
        <begin position="437"/>
        <end position="448"/>
    </location>
</feature>
<dbReference type="EMBL" id="JADXDR010000025">
    <property type="protein sequence ID" value="KAI7844665.1"/>
    <property type="molecule type" value="Genomic_DNA"/>
</dbReference>
<protein>
    <recommendedName>
        <fullName evidence="13">Calreticulin</fullName>
    </recommendedName>
</protein>
<feature type="region of interest" description="Disordered" evidence="10">
    <location>
        <begin position="197"/>
        <end position="345"/>
    </location>
</feature>
<accession>A0AAD5DYP2</accession>
<keyword evidence="6" id="KW-0472">Membrane</keyword>
<feature type="compositionally biased region" description="Basic and acidic residues" evidence="10">
    <location>
        <begin position="323"/>
        <end position="342"/>
    </location>
</feature>
<feature type="compositionally biased region" description="Basic and acidic residues" evidence="10">
    <location>
        <begin position="382"/>
        <end position="436"/>
    </location>
</feature>
<keyword evidence="3" id="KW-0812">Transmembrane</keyword>
<feature type="compositionally biased region" description="Acidic residues" evidence="10">
    <location>
        <begin position="236"/>
        <end position="246"/>
    </location>
</feature>
<evidence type="ECO:0000256" key="1">
    <source>
        <dbReference type="ARBA" id="ARBA00004389"/>
    </source>
</evidence>
<dbReference type="InterPro" id="IPR018124">
    <property type="entry name" value="Calret/calnex_CS"/>
</dbReference>
<evidence type="ECO:0000313" key="11">
    <source>
        <dbReference type="EMBL" id="KAI7844665.1"/>
    </source>
</evidence>
<feature type="region of interest" description="Disordered" evidence="10">
    <location>
        <begin position="382"/>
        <end position="448"/>
    </location>
</feature>
<sequence>MLRARALCALALLAVAAQAVHLDFEKGLKGWEHSEESKWVGRFVAEVPGSLEKKALKVPDKAKHYGISTVLKEAVDPAKDLVLQYDLKLGNGLSCGGAYIKFLTADKAFTPKGLKDDTPYTVMFGADKCGDTNKVHLILRHKSPKTGKIEEKHLKSPPFVETDAKTHVYTAILRASNNSYAVLVDGEEKKAGSLFEDFEPAFNPPETIPDPEDKKPADWVDEAQIPDPDAKKPADWDEDAPIEIPDEDAKKPEGWLDDEPAEVDDPEAKKPEDWDEDEDGDWEPPKILNPKCTEAPGCGEWKRPNKPNPAYKGKWSAPLIDNPKYKGEWKPKEIPNPEHVKDPAPLTNIGKVGAAAIEIWTMDDGYFFDNIVISNSVEEAEKVRAKTWEPKKKVEDKEEEEARKKAEEEAKKAAEEGGKDGEAKESSGEEEAKKEDKEEEEDVYADEL</sequence>
<evidence type="ECO:0000256" key="10">
    <source>
        <dbReference type="SAM" id="MobiDB-lite"/>
    </source>
</evidence>
<dbReference type="GO" id="GO:0005509">
    <property type="term" value="F:calcium ion binding"/>
    <property type="evidence" value="ECO:0007669"/>
    <property type="project" value="InterPro"/>
</dbReference>
<proteinExistence type="inferred from homology"/>
<feature type="disulfide bond" evidence="8">
    <location>
        <begin position="95"/>
        <end position="129"/>
    </location>
</feature>
<evidence type="ECO:0008006" key="13">
    <source>
        <dbReference type="Google" id="ProtNLM"/>
    </source>
</evidence>
<comment type="subcellular location">
    <subcellularLocation>
        <location evidence="1">Endoplasmic reticulum membrane</location>
        <topology evidence="1">Single-pass membrane protein</topology>
    </subcellularLocation>
</comment>
<dbReference type="Proteomes" id="UP001205105">
    <property type="component" value="Unassembled WGS sequence"/>
</dbReference>
<evidence type="ECO:0000313" key="12">
    <source>
        <dbReference type="Proteomes" id="UP001205105"/>
    </source>
</evidence>
<feature type="signal peptide" evidence="9">
    <location>
        <begin position="1"/>
        <end position="19"/>
    </location>
</feature>
<name>A0AAD5DYP2_9CHLO</name>
<dbReference type="Pfam" id="PF00262">
    <property type="entry name" value="Calreticulin"/>
    <property type="match status" value="1"/>
</dbReference>
<organism evidence="11 12">
    <name type="scientific">Chlorella ohadii</name>
    <dbReference type="NCBI Taxonomy" id="2649997"/>
    <lineage>
        <taxon>Eukaryota</taxon>
        <taxon>Viridiplantae</taxon>
        <taxon>Chlorophyta</taxon>
        <taxon>core chlorophytes</taxon>
        <taxon>Trebouxiophyceae</taxon>
        <taxon>Chlorellales</taxon>
        <taxon>Chlorellaceae</taxon>
        <taxon>Chlorella clade</taxon>
        <taxon>Chlorella</taxon>
    </lineage>
</organism>
<dbReference type="GO" id="GO:0005789">
    <property type="term" value="C:endoplasmic reticulum membrane"/>
    <property type="evidence" value="ECO:0007669"/>
    <property type="project" value="UniProtKB-SubCell"/>
</dbReference>
<dbReference type="GO" id="GO:0006457">
    <property type="term" value="P:protein folding"/>
    <property type="evidence" value="ECO:0007669"/>
    <property type="project" value="InterPro"/>
</dbReference>
<comment type="caution">
    <text evidence="11">The sequence shown here is derived from an EMBL/GenBank/DDBJ whole genome shotgun (WGS) entry which is preliminary data.</text>
</comment>
<keyword evidence="9" id="KW-0732">Signal</keyword>
<keyword evidence="5" id="KW-1133">Transmembrane helix</keyword>
<keyword evidence="7 9" id="KW-0143">Chaperone</keyword>
<dbReference type="SUPFAM" id="SSF49899">
    <property type="entry name" value="Concanavalin A-like lectins/glucanases"/>
    <property type="match status" value="1"/>
</dbReference>
<evidence type="ECO:0000256" key="5">
    <source>
        <dbReference type="ARBA" id="ARBA00022989"/>
    </source>
</evidence>